<proteinExistence type="predicted"/>
<feature type="transmembrane region" description="Helical" evidence="8">
    <location>
        <begin position="52"/>
        <end position="83"/>
    </location>
</feature>
<gene>
    <name evidence="9" type="ORF">GV832_18495</name>
</gene>
<dbReference type="GO" id="GO:0022857">
    <property type="term" value="F:transmembrane transporter activity"/>
    <property type="evidence" value="ECO:0007669"/>
    <property type="project" value="InterPro"/>
</dbReference>
<dbReference type="Pfam" id="PF02653">
    <property type="entry name" value="BPD_transp_2"/>
    <property type="match status" value="1"/>
</dbReference>
<accession>A0AAE4YDC4</accession>
<keyword evidence="3" id="KW-1003">Cell membrane</keyword>
<evidence type="ECO:0000256" key="8">
    <source>
        <dbReference type="SAM" id="Phobius"/>
    </source>
</evidence>
<dbReference type="PANTHER" id="PTHR32196:SF21">
    <property type="entry name" value="ABC TRANSPORTER PERMEASE PROTEIN YPHD-RELATED"/>
    <property type="match status" value="1"/>
</dbReference>
<evidence type="ECO:0000256" key="7">
    <source>
        <dbReference type="ARBA" id="ARBA00023136"/>
    </source>
</evidence>
<evidence type="ECO:0000256" key="3">
    <source>
        <dbReference type="ARBA" id="ARBA00022475"/>
    </source>
</evidence>
<keyword evidence="10" id="KW-1185">Reference proteome</keyword>
<evidence type="ECO:0000313" key="10">
    <source>
        <dbReference type="Proteomes" id="UP001193501"/>
    </source>
</evidence>
<sequence>MIATFTFLTKRRGGLLTVIALILVLTIFGVLVSETFGTASNALNILEQSTPLALVSLGQTLVIITGGIDLSVGSMISLASVLLSGITNGDPLMMVVALATIMGAGILVGLINAGASIYLRVHPLVVTLGMGAILQGLTLLYTQTPIGKMPKGFSQLAYGKVLGLPIGAVVTIAAFVLTAIFLRKVPLGRYIYATGDDATGAQLMGLPRHKVLFLAYGFCGLMASIAAIFLVARLGSGQPYTGQNFTLTSITPVVVGGTLLSGGRGGVMGTLMGVYMVSLLNNLLNFLSLSTHFQLIVQGLIVIIAVSVYVENKRKV</sequence>
<keyword evidence="4" id="KW-0997">Cell inner membrane</keyword>
<evidence type="ECO:0000256" key="1">
    <source>
        <dbReference type="ARBA" id="ARBA00004651"/>
    </source>
</evidence>
<feature type="transmembrane region" description="Helical" evidence="8">
    <location>
        <begin position="213"/>
        <end position="232"/>
    </location>
</feature>
<keyword evidence="6 8" id="KW-1133">Transmembrane helix</keyword>
<dbReference type="GO" id="GO:0005886">
    <property type="term" value="C:plasma membrane"/>
    <property type="evidence" value="ECO:0007669"/>
    <property type="project" value="UniProtKB-SubCell"/>
</dbReference>
<evidence type="ECO:0000313" key="9">
    <source>
        <dbReference type="EMBL" id="NBZ89582.1"/>
    </source>
</evidence>
<evidence type="ECO:0000256" key="4">
    <source>
        <dbReference type="ARBA" id="ARBA00022519"/>
    </source>
</evidence>
<dbReference type="Proteomes" id="UP001193501">
    <property type="component" value="Unassembled WGS sequence"/>
</dbReference>
<dbReference type="EMBL" id="JAABNR010000026">
    <property type="protein sequence ID" value="NBZ89582.1"/>
    <property type="molecule type" value="Genomic_DNA"/>
</dbReference>
<feature type="transmembrane region" description="Helical" evidence="8">
    <location>
        <begin position="283"/>
        <end position="310"/>
    </location>
</feature>
<comment type="subcellular location">
    <subcellularLocation>
        <location evidence="1">Cell membrane</location>
        <topology evidence="1">Multi-pass membrane protein</topology>
    </subcellularLocation>
</comment>
<evidence type="ECO:0000256" key="6">
    <source>
        <dbReference type="ARBA" id="ARBA00022989"/>
    </source>
</evidence>
<keyword evidence="5 8" id="KW-0812">Transmembrane</keyword>
<dbReference type="CDD" id="cd06579">
    <property type="entry name" value="TM_PBP1_transp_AraH_like"/>
    <property type="match status" value="1"/>
</dbReference>
<dbReference type="RefSeq" id="WP_168776382.1">
    <property type="nucleotide sequence ID" value="NZ_JAABNR010000026.1"/>
</dbReference>
<feature type="transmembrane region" description="Helical" evidence="8">
    <location>
        <begin position="95"/>
        <end position="115"/>
    </location>
</feature>
<feature type="transmembrane region" description="Helical" evidence="8">
    <location>
        <begin position="244"/>
        <end position="263"/>
    </location>
</feature>
<protein>
    <submittedName>
        <fullName evidence="9">ABC transporter permease</fullName>
    </submittedName>
</protein>
<dbReference type="AlphaFoldDB" id="A0AAE4YDC4"/>
<feature type="transmembrane region" description="Helical" evidence="8">
    <location>
        <begin position="12"/>
        <end position="32"/>
    </location>
</feature>
<comment type="caution">
    <text evidence="9">The sequence shown here is derived from an EMBL/GenBank/DDBJ whole genome shotgun (WGS) entry which is preliminary data.</text>
</comment>
<keyword evidence="2" id="KW-0813">Transport</keyword>
<feature type="transmembrane region" description="Helical" evidence="8">
    <location>
        <begin position="121"/>
        <end position="141"/>
    </location>
</feature>
<keyword evidence="7 8" id="KW-0472">Membrane</keyword>
<name>A0AAE4YDC4_9RHOB</name>
<organism evidence="9 10">
    <name type="scientific">Stagnihabitans tardus</name>
    <dbReference type="NCBI Taxonomy" id="2699202"/>
    <lineage>
        <taxon>Bacteria</taxon>
        <taxon>Pseudomonadati</taxon>
        <taxon>Pseudomonadota</taxon>
        <taxon>Alphaproteobacteria</taxon>
        <taxon>Rhodobacterales</taxon>
        <taxon>Paracoccaceae</taxon>
        <taxon>Stagnihabitans</taxon>
    </lineage>
</organism>
<feature type="transmembrane region" description="Helical" evidence="8">
    <location>
        <begin position="161"/>
        <end position="182"/>
    </location>
</feature>
<dbReference type="PANTHER" id="PTHR32196">
    <property type="entry name" value="ABC TRANSPORTER PERMEASE PROTEIN YPHD-RELATED-RELATED"/>
    <property type="match status" value="1"/>
</dbReference>
<evidence type="ECO:0000256" key="2">
    <source>
        <dbReference type="ARBA" id="ARBA00022448"/>
    </source>
</evidence>
<dbReference type="InterPro" id="IPR001851">
    <property type="entry name" value="ABC_transp_permease"/>
</dbReference>
<evidence type="ECO:0000256" key="5">
    <source>
        <dbReference type="ARBA" id="ARBA00022692"/>
    </source>
</evidence>
<reference evidence="9" key="1">
    <citation type="submission" date="2020-01" db="EMBL/GenBank/DDBJ databases">
        <authorList>
            <person name="Chen W.-M."/>
        </authorList>
    </citation>
    <scope>NUCLEOTIDE SEQUENCE</scope>
    <source>
        <strain evidence="9">CYK-10</strain>
    </source>
</reference>